<sequence>MERVVEVLAGLGGVATTAQLLRSGISARTVRDAVECGAVLRLRRGWFALPSVALDERRAVAAGGVLSCASALASRGLWVLDTEQLHVAVPPHSSERRGGNGVLLHWREWEGCGSETPSLDGLRSSLLHLLACVDGEDALMSFDSAVNSGAIDLDDLFALRSRAPAAKRWVFDEVEPGAQSGLETRVRRCGRRLRVRVRSQAAVPRVGRVDVILGERLVFEPDGRAFHSGSHQLEEDYRRSLELAAQGYLCIRLSTRQIVGSWSETEAVIRGLVRRKGHLWSIRRPGERSSPRSDRCCGLSSSPFALADLGFGRRSLT</sequence>
<dbReference type="RefSeq" id="WP_097165615.1">
    <property type="nucleotide sequence ID" value="NZ_CP028129.1"/>
</dbReference>
<dbReference type="KEGG" id="rry:C1O28_08495"/>
<dbReference type="GeneID" id="49820510"/>
<evidence type="ECO:0000259" key="1">
    <source>
        <dbReference type="Pfam" id="PF13338"/>
    </source>
</evidence>
<dbReference type="EMBL" id="PSVT01000001">
    <property type="protein sequence ID" value="PPH79896.1"/>
    <property type="molecule type" value="Genomic_DNA"/>
</dbReference>
<evidence type="ECO:0000313" key="4">
    <source>
        <dbReference type="Proteomes" id="UP000237881"/>
    </source>
</evidence>
<feature type="domain" description="AbiEi antitoxin N-terminal" evidence="1">
    <location>
        <begin position="2"/>
        <end position="50"/>
    </location>
</feature>
<dbReference type="Proteomes" id="UP000237881">
    <property type="component" value="Unassembled WGS sequence"/>
</dbReference>
<comment type="caution">
    <text evidence="2">The sequence shown here is derived from an EMBL/GenBank/DDBJ whole genome shotgun (WGS) entry which is preliminary data.</text>
</comment>
<reference evidence="4 5" key="1">
    <citation type="submission" date="2018-02" db="EMBL/GenBank/DDBJ databases">
        <title>Bacteriophage NCPPB3778 and a type I-E CRISPR drive the evolution of the US Biological Select Agent, Rathayibacter toxicus.</title>
        <authorList>
            <person name="Davis E.W.II."/>
            <person name="Tabima J.F."/>
            <person name="Weisberg A.J."/>
            <person name="Lopes L.D."/>
            <person name="Wiseman M.S."/>
            <person name="Wiseman M.S."/>
            <person name="Pupko T."/>
            <person name="Belcher M.S."/>
            <person name="Sechler A.J."/>
            <person name="Tancos M.A."/>
            <person name="Schroeder B.K."/>
            <person name="Murray T.D."/>
            <person name="Luster D.G."/>
            <person name="Schneider W.L."/>
            <person name="Rogers E."/>
            <person name="Andreote F.D."/>
            <person name="Grunwald N.J."/>
            <person name="Putnam M.L."/>
            <person name="Chang J.H."/>
        </authorList>
    </citation>
    <scope>NUCLEOTIDE SEQUENCE [LARGE SCALE GENOMIC DNA]</scope>
    <source>
        <strain evidence="3 5">AY1D6</strain>
        <strain evidence="2 4">AY1I9</strain>
    </source>
</reference>
<dbReference type="Gene3D" id="3.40.960.10">
    <property type="entry name" value="VSR Endonuclease"/>
    <property type="match status" value="1"/>
</dbReference>
<evidence type="ECO:0000313" key="2">
    <source>
        <dbReference type="EMBL" id="PPF16382.1"/>
    </source>
</evidence>
<evidence type="ECO:0000313" key="5">
    <source>
        <dbReference type="Proteomes" id="UP000239698"/>
    </source>
</evidence>
<dbReference type="Proteomes" id="UP000239698">
    <property type="component" value="Unassembled WGS sequence"/>
</dbReference>
<dbReference type="AlphaFoldDB" id="A0ABD6WCC5"/>
<evidence type="ECO:0000313" key="3">
    <source>
        <dbReference type="EMBL" id="PPH79896.1"/>
    </source>
</evidence>
<name>A0ABD6WCC5_RATRA</name>
<dbReference type="EMBL" id="PSUL01000001">
    <property type="protein sequence ID" value="PPF16382.1"/>
    <property type="molecule type" value="Genomic_DNA"/>
</dbReference>
<protein>
    <recommendedName>
        <fullName evidence="1">AbiEi antitoxin N-terminal domain-containing protein</fullName>
    </recommendedName>
</protein>
<keyword evidence="5" id="KW-1185">Reference proteome</keyword>
<accession>A0ABD6WCC5</accession>
<dbReference type="InterPro" id="IPR025159">
    <property type="entry name" value="AbiEi_N"/>
</dbReference>
<proteinExistence type="predicted"/>
<dbReference type="Pfam" id="PF13338">
    <property type="entry name" value="AbiEi_4"/>
    <property type="match status" value="1"/>
</dbReference>
<organism evidence="2 4">
    <name type="scientific">Rathayibacter rathayi</name>
    <name type="common">Corynebacterium rathayi</name>
    <dbReference type="NCBI Taxonomy" id="33887"/>
    <lineage>
        <taxon>Bacteria</taxon>
        <taxon>Bacillati</taxon>
        <taxon>Actinomycetota</taxon>
        <taxon>Actinomycetes</taxon>
        <taxon>Micrococcales</taxon>
        <taxon>Microbacteriaceae</taxon>
        <taxon>Rathayibacter</taxon>
    </lineage>
</organism>
<gene>
    <name evidence="2" type="ORF">C5C04_00970</name>
    <name evidence="3" type="ORF">C5C40_00985</name>
</gene>